<protein>
    <submittedName>
        <fullName evidence="4">Ribosome maturation protein SDO1/SBDS C-terminal domain-containing protein</fullName>
    </submittedName>
</protein>
<dbReference type="InterPro" id="IPR039100">
    <property type="entry name" value="Sdo1/SBDS-like"/>
</dbReference>
<dbReference type="Gene3D" id="3.30.70.240">
    <property type="match status" value="1"/>
</dbReference>
<name>A0A914DF52_9BILA</name>
<organism evidence="3 4">
    <name type="scientific">Acrobeloides nanus</name>
    <dbReference type="NCBI Taxonomy" id="290746"/>
    <lineage>
        <taxon>Eukaryota</taxon>
        <taxon>Metazoa</taxon>
        <taxon>Ecdysozoa</taxon>
        <taxon>Nematoda</taxon>
        <taxon>Chromadorea</taxon>
        <taxon>Rhabditida</taxon>
        <taxon>Tylenchina</taxon>
        <taxon>Cephalobomorpha</taxon>
        <taxon>Cephaloboidea</taxon>
        <taxon>Cephalobidae</taxon>
        <taxon>Acrobeloides</taxon>
    </lineage>
</organism>
<evidence type="ECO:0000259" key="2">
    <source>
        <dbReference type="Pfam" id="PF20268"/>
    </source>
</evidence>
<dbReference type="WBParaSite" id="ACRNAN_scaffold236.g12927.t1">
    <property type="protein sequence ID" value="ACRNAN_scaffold236.g12927.t1"/>
    <property type="gene ID" value="ACRNAN_scaffold236.g12927"/>
</dbReference>
<reference evidence="4" key="1">
    <citation type="submission" date="2022-11" db="UniProtKB">
        <authorList>
            <consortium name="WormBaseParasite"/>
        </authorList>
    </citation>
    <scope>IDENTIFICATION</scope>
</reference>
<evidence type="ECO:0000313" key="3">
    <source>
        <dbReference type="Proteomes" id="UP000887540"/>
    </source>
</evidence>
<keyword evidence="3" id="KW-1185">Reference proteome</keyword>
<proteinExistence type="inferred from homology"/>
<dbReference type="Pfam" id="PF20268">
    <property type="entry name" value="SBDS_C"/>
    <property type="match status" value="1"/>
</dbReference>
<evidence type="ECO:0000313" key="4">
    <source>
        <dbReference type="WBParaSite" id="ACRNAN_scaffold236.g12927.t1"/>
    </source>
</evidence>
<dbReference type="PANTHER" id="PTHR10927:SF1">
    <property type="entry name" value="RIBOSOME MATURATION PROTEIN SBDS"/>
    <property type="match status" value="1"/>
</dbReference>
<accession>A0A914DF52</accession>
<sequence length="87" mass="10004">MKIDRANMRVRVSIPHKEAKIVHDRLKSLFKTIEVEDWEAGDLEMIGLIDPGNYKAMEELVRKETKTHGVMELLSLKVVEEGDIEIS</sequence>
<dbReference type="Proteomes" id="UP000887540">
    <property type="component" value="Unplaced"/>
</dbReference>
<dbReference type="InterPro" id="IPR046928">
    <property type="entry name" value="SDO1/SBDS_C"/>
</dbReference>
<comment type="similarity">
    <text evidence="1">Belongs to the SDO1/SBDS family.</text>
</comment>
<evidence type="ECO:0000256" key="1">
    <source>
        <dbReference type="ARBA" id="ARBA00007433"/>
    </source>
</evidence>
<feature type="domain" description="Ribosome maturation protein SDO1/SBDS C-terminal" evidence="2">
    <location>
        <begin position="8"/>
        <end position="76"/>
    </location>
</feature>
<dbReference type="AlphaFoldDB" id="A0A914DF52"/>
<dbReference type="PANTHER" id="PTHR10927">
    <property type="entry name" value="RIBOSOME MATURATION PROTEIN SBDS"/>
    <property type="match status" value="1"/>
</dbReference>